<dbReference type="RefSeq" id="WP_184211640.1">
    <property type="nucleotide sequence ID" value="NZ_JACHIF010000009.1"/>
</dbReference>
<dbReference type="PANTHER" id="PTHR11717:SF31">
    <property type="entry name" value="LOW MOLECULAR WEIGHT PROTEIN-TYROSINE-PHOSPHATASE ETP-RELATED"/>
    <property type="match status" value="1"/>
</dbReference>
<evidence type="ECO:0000256" key="5">
    <source>
        <dbReference type="ARBA" id="ARBA00051722"/>
    </source>
</evidence>
<comment type="similarity">
    <text evidence="1">Belongs to the low molecular weight phosphotyrosine protein phosphatase family.</text>
</comment>
<dbReference type="Pfam" id="PF01451">
    <property type="entry name" value="LMWPc"/>
    <property type="match status" value="1"/>
</dbReference>
<dbReference type="InterPro" id="IPR023485">
    <property type="entry name" value="Ptyr_pPase"/>
</dbReference>
<dbReference type="Proteomes" id="UP000534294">
    <property type="component" value="Unassembled WGS sequence"/>
</dbReference>
<dbReference type="SUPFAM" id="SSF52788">
    <property type="entry name" value="Phosphotyrosine protein phosphatases I"/>
    <property type="match status" value="1"/>
</dbReference>
<dbReference type="PANTHER" id="PTHR11717">
    <property type="entry name" value="LOW MOLECULAR WEIGHT PROTEIN TYROSINE PHOSPHATASE"/>
    <property type="match status" value="1"/>
</dbReference>
<reference evidence="8 9" key="1">
    <citation type="submission" date="2020-08" db="EMBL/GenBank/DDBJ databases">
        <title>Genomic Encyclopedia of Type Strains, Phase IV (KMG-IV): sequencing the most valuable type-strain genomes for metagenomic binning, comparative biology and taxonomic classification.</title>
        <authorList>
            <person name="Goeker M."/>
        </authorList>
    </citation>
    <scope>NUCLEOTIDE SEQUENCE [LARGE SCALE GENOMIC DNA]</scope>
    <source>
        <strain evidence="8 9">DSM 12251</strain>
    </source>
</reference>
<evidence type="ECO:0000256" key="6">
    <source>
        <dbReference type="PIRSR" id="PIRSR617867-1"/>
    </source>
</evidence>
<comment type="catalytic activity">
    <reaction evidence="5">
        <text>O-phospho-L-tyrosyl-[protein] + H2O = L-tyrosyl-[protein] + phosphate</text>
        <dbReference type="Rhea" id="RHEA:10684"/>
        <dbReference type="Rhea" id="RHEA-COMP:10136"/>
        <dbReference type="Rhea" id="RHEA-COMP:20101"/>
        <dbReference type="ChEBI" id="CHEBI:15377"/>
        <dbReference type="ChEBI" id="CHEBI:43474"/>
        <dbReference type="ChEBI" id="CHEBI:46858"/>
        <dbReference type="ChEBI" id="CHEBI:61978"/>
        <dbReference type="EC" id="3.1.3.48"/>
    </reaction>
</comment>
<feature type="active site" description="Nucleophile" evidence="6">
    <location>
        <position position="8"/>
    </location>
</feature>
<keyword evidence="3 8" id="KW-0378">Hydrolase</keyword>
<gene>
    <name evidence="8" type="ORF">HNQ64_003930</name>
</gene>
<dbReference type="InterPro" id="IPR036196">
    <property type="entry name" value="Ptyr_pPase_sf"/>
</dbReference>
<dbReference type="PRINTS" id="PR00719">
    <property type="entry name" value="LMWPTPASE"/>
</dbReference>
<dbReference type="InterPro" id="IPR050438">
    <property type="entry name" value="LMW_PTPase"/>
</dbReference>
<evidence type="ECO:0000256" key="3">
    <source>
        <dbReference type="ARBA" id="ARBA00022801"/>
    </source>
</evidence>
<dbReference type="SMART" id="SM00226">
    <property type="entry name" value="LMWPc"/>
    <property type="match status" value="1"/>
</dbReference>
<name>A0A7W7YNX9_9BACT</name>
<dbReference type="CDD" id="cd16344">
    <property type="entry name" value="LMWPAP"/>
    <property type="match status" value="1"/>
</dbReference>
<feature type="active site" description="Proton donor" evidence="6">
    <location>
        <position position="122"/>
    </location>
</feature>
<keyword evidence="9" id="KW-1185">Reference proteome</keyword>
<dbReference type="EC" id="3.1.3.48" evidence="2"/>
<proteinExistence type="inferred from homology"/>
<keyword evidence="4" id="KW-0904">Protein phosphatase</keyword>
<dbReference type="GO" id="GO:0004725">
    <property type="term" value="F:protein tyrosine phosphatase activity"/>
    <property type="evidence" value="ECO:0007669"/>
    <property type="project" value="UniProtKB-EC"/>
</dbReference>
<evidence type="ECO:0000256" key="2">
    <source>
        <dbReference type="ARBA" id="ARBA00013064"/>
    </source>
</evidence>
<evidence type="ECO:0000313" key="9">
    <source>
        <dbReference type="Proteomes" id="UP000534294"/>
    </source>
</evidence>
<feature type="domain" description="Phosphotyrosine protein phosphatase I" evidence="7">
    <location>
        <begin position="2"/>
        <end position="148"/>
    </location>
</feature>
<sequence length="165" mass="18103">MKNVLFVCTGNTCRSPLAEVLFRDLTKDLADYQVGSAGVGAYSGQPASRSSVVLAKEKGLDLTKHKSRAVTVDLVENATHIFAMSRSHLAAILMNHPEAEDKVYLVSEFTADDRLRGRDLSDPFGGDLSEYRETLEHLEKMLPSVLAYIEQTWKAEAGRGSTQGD</sequence>
<dbReference type="EMBL" id="JACHIF010000009">
    <property type="protein sequence ID" value="MBB5039655.1"/>
    <property type="molecule type" value="Genomic_DNA"/>
</dbReference>
<comment type="caution">
    <text evidence="8">The sequence shown here is derived from an EMBL/GenBank/DDBJ whole genome shotgun (WGS) entry which is preliminary data.</text>
</comment>
<dbReference type="AlphaFoldDB" id="A0A7W7YNX9"/>
<accession>A0A7W7YNX9</accession>
<feature type="active site" evidence="6">
    <location>
        <position position="14"/>
    </location>
</feature>
<evidence type="ECO:0000259" key="7">
    <source>
        <dbReference type="SMART" id="SM00226"/>
    </source>
</evidence>
<dbReference type="Gene3D" id="3.40.50.2300">
    <property type="match status" value="1"/>
</dbReference>
<evidence type="ECO:0000256" key="4">
    <source>
        <dbReference type="ARBA" id="ARBA00022912"/>
    </source>
</evidence>
<protein>
    <recommendedName>
        <fullName evidence="2">protein-tyrosine-phosphatase</fullName>
        <ecNumber evidence="2">3.1.3.48</ecNumber>
    </recommendedName>
</protein>
<organism evidence="8 9">
    <name type="scientific">Prosthecobacter dejongeii</name>
    <dbReference type="NCBI Taxonomy" id="48465"/>
    <lineage>
        <taxon>Bacteria</taxon>
        <taxon>Pseudomonadati</taxon>
        <taxon>Verrucomicrobiota</taxon>
        <taxon>Verrucomicrobiia</taxon>
        <taxon>Verrucomicrobiales</taxon>
        <taxon>Verrucomicrobiaceae</taxon>
        <taxon>Prosthecobacter</taxon>
    </lineage>
</organism>
<evidence type="ECO:0000256" key="1">
    <source>
        <dbReference type="ARBA" id="ARBA00011063"/>
    </source>
</evidence>
<evidence type="ECO:0000313" key="8">
    <source>
        <dbReference type="EMBL" id="MBB5039655.1"/>
    </source>
</evidence>
<dbReference type="InterPro" id="IPR017867">
    <property type="entry name" value="Tyr_phospatase_low_mol_wt"/>
</dbReference>